<sequence length="311" mass="35298">MNKRTYAGIPEKYAKLDTSKVVLIPVPFDGTINWQKGAVNGPKAFLDASENMELYDIETDSEVYKNGIFLADDVIETASAEKMVRSVHATTKEYIRKNKFVTLVGGEHSISIGSIRAFNECFDNLTVVHVGAHANVRTEFEGTQYHNACALSDASQSTNLIQIGIRSMDTIEKTIVDEDKTFYAHEMVTDDYWMENAIDLMTNNVFLSFNLNALDMSLVRSTSYPEPGGLFWYETLEFLQKLFKEKNVVGIDLTDLCPNDNDKASNYLASKLYYKMLSYKFDNADEDDYENESGFSEPNNKTSKFQDEDYE</sequence>
<comment type="similarity">
    <text evidence="1">Belongs to the arginase family. Agmatinase subfamily.</text>
</comment>
<accession>A0A1I6SAJ9</accession>
<evidence type="ECO:0000313" key="6">
    <source>
        <dbReference type="Proteomes" id="UP000199312"/>
    </source>
</evidence>
<evidence type="ECO:0000313" key="5">
    <source>
        <dbReference type="EMBL" id="SFS73943.1"/>
    </source>
</evidence>
<dbReference type="EMBL" id="FOZP01000008">
    <property type="protein sequence ID" value="SFS73943.1"/>
    <property type="molecule type" value="Genomic_DNA"/>
</dbReference>
<keyword evidence="3" id="KW-0378">Hydrolase</keyword>
<dbReference type="AlphaFoldDB" id="A0A1I6SAJ9"/>
<dbReference type="PIRSF" id="PIRSF036979">
    <property type="entry name" value="Arginase"/>
    <property type="match status" value="1"/>
</dbReference>
<dbReference type="RefSeq" id="WP_090228734.1">
    <property type="nucleotide sequence ID" value="NZ_FOZP01000008.1"/>
</dbReference>
<dbReference type="Proteomes" id="UP000199312">
    <property type="component" value="Unassembled WGS sequence"/>
</dbReference>
<dbReference type="InterPro" id="IPR005925">
    <property type="entry name" value="Agmatinase-rel"/>
</dbReference>
<dbReference type="Pfam" id="PF00491">
    <property type="entry name" value="Arginase"/>
    <property type="match status" value="1"/>
</dbReference>
<protein>
    <submittedName>
        <fullName evidence="5">Agmatinase</fullName>
    </submittedName>
</protein>
<dbReference type="PANTHER" id="PTHR11358">
    <property type="entry name" value="ARGINASE/AGMATINASE"/>
    <property type="match status" value="1"/>
</dbReference>
<dbReference type="GO" id="GO:0046872">
    <property type="term" value="F:metal ion binding"/>
    <property type="evidence" value="ECO:0007669"/>
    <property type="project" value="UniProtKB-KW"/>
</dbReference>
<dbReference type="InterPro" id="IPR023696">
    <property type="entry name" value="Ureohydrolase_dom_sf"/>
</dbReference>
<dbReference type="PANTHER" id="PTHR11358:SF26">
    <property type="entry name" value="GUANIDINO ACID HYDROLASE, MITOCHONDRIAL"/>
    <property type="match status" value="1"/>
</dbReference>
<reference evidence="6" key="1">
    <citation type="submission" date="2016-10" db="EMBL/GenBank/DDBJ databases">
        <authorList>
            <person name="Varghese N."/>
            <person name="Submissions S."/>
        </authorList>
    </citation>
    <scope>NUCLEOTIDE SEQUENCE [LARGE SCALE GENOMIC DNA]</scope>
    <source>
        <strain evidence="6">DSM 24450</strain>
    </source>
</reference>
<feature type="region of interest" description="Disordered" evidence="4">
    <location>
        <begin position="287"/>
        <end position="311"/>
    </location>
</feature>
<gene>
    <name evidence="5" type="ORF">SAMN04488006_2865</name>
</gene>
<evidence type="ECO:0000256" key="1">
    <source>
        <dbReference type="ARBA" id="ARBA00009227"/>
    </source>
</evidence>
<dbReference type="GO" id="GO:0033389">
    <property type="term" value="P:putrescine biosynthetic process from arginine, via agmatine"/>
    <property type="evidence" value="ECO:0007669"/>
    <property type="project" value="TreeGrafter"/>
</dbReference>
<dbReference type="NCBIfam" id="TIGR01230">
    <property type="entry name" value="agmatinase"/>
    <property type="match status" value="1"/>
</dbReference>
<dbReference type="OrthoDB" id="9788689at2"/>
<dbReference type="STRING" id="593133.SAMN04488006_2865"/>
<dbReference type="SUPFAM" id="SSF52768">
    <property type="entry name" value="Arginase/deacetylase"/>
    <property type="match status" value="1"/>
</dbReference>
<name>A0A1I6SAJ9_9FLAO</name>
<dbReference type="InterPro" id="IPR006035">
    <property type="entry name" value="Ureohydrolase"/>
</dbReference>
<evidence type="ECO:0000256" key="4">
    <source>
        <dbReference type="SAM" id="MobiDB-lite"/>
    </source>
</evidence>
<dbReference type="PROSITE" id="PS51409">
    <property type="entry name" value="ARGINASE_2"/>
    <property type="match status" value="1"/>
</dbReference>
<dbReference type="GO" id="GO:0008783">
    <property type="term" value="F:agmatinase activity"/>
    <property type="evidence" value="ECO:0007669"/>
    <property type="project" value="TreeGrafter"/>
</dbReference>
<organism evidence="5 6">
    <name type="scientific">Lutibacter maritimus</name>
    <dbReference type="NCBI Taxonomy" id="593133"/>
    <lineage>
        <taxon>Bacteria</taxon>
        <taxon>Pseudomonadati</taxon>
        <taxon>Bacteroidota</taxon>
        <taxon>Flavobacteriia</taxon>
        <taxon>Flavobacteriales</taxon>
        <taxon>Flavobacteriaceae</taxon>
        <taxon>Lutibacter</taxon>
    </lineage>
</organism>
<keyword evidence="2" id="KW-0479">Metal-binding</keyword>
<proteinExistence type="inferred from homology"/>
<evidence type="ECO:0000256" key="2">
    <source>
        <dbReference type="ARBA" id="ARBA00022723"/>
    </source>
</evidence>
<evidence type="ECO:0000256" key="3">
    <source>
        <dbReference type="ARBA" id="ARBA00022801"/>
    </source>
</evidence>
<dbReference type="Gene3D" id="3.40.800.10">
    <property type="entry name" value="Ureohydrolase domain"/>
    <property type="match status" value="1"/>
</dbReference>
<keyword evidence="6" id="KW-1185">Reference proteome</keyword>
<feature type="compositionally biased region" description="Polar residues" evidence="4">
    <location>
        <begin position="293"/>
        <end position="303"/>
    </location>
</feature>